<name>A0A143Z4K7_9LACT</name>
<dbReference type="EMBL" id="FNYT01000041">
    <property type="protein sequence ID" value="SEJ93311.1"/>
    <property type="molecule type" value="Genomic_DNA"/>
</dbReference>
<evidence type="ECO:0000313" key="3">
    <source>
        <dbReference type="Proteomes" id="UP000076878"/>
    </source>
</evidence>
<protein>
    <submittedName>
        <fullName evidence="1">Uncharacterized protein</fullName>
    </submittedName>
</protein>
<sequence>MQTTLFFVLTLLVPVLTVVIVSAVRKHNSVLRADVKRLRVENEALRKELLKRGIIEYV</sequence>
<dbReference type="STRING" id="640938.TR210_2414"/>
<dbReference type="RefSeq" id="WP_157077255.1">
    <property type="nucleotide sequence ID" value="NZ_FJNB01000021.1"/>
</dbReference>
<gene>
    <name evidence="2" type="ORF">SAMN05216375_14110</name>
    <name evidence="1" type="ORF">TR210_2414</name>
</gene>
<dbReference type="Proteomes" id="UP000076878">
    <property type="component" value="Unassembled WGS sequence"/>
</dbReference>
<dbReference type="OrthoDB" id="2168686at2"/>
<accession>A0A143Z4K7</accession>
<reference evidence="2 4" key="2">
    <citation type="submission" date="2016-10" db="EMBL/GenBank/DDBJ databases">
        <authorList>
            <person name="Varghese N."/>
            <person name="Submissions S."/>
        </authorList>
    </citation>
    <scope>NUCLEOTIDE SEQUENCE [LARGE SCALE GENOMIC DNA]</scope>
    <source>
        <strain evidence="2 4">DSM 22150</strain>
    </source>
</reference>
<dbReference type="AlphaFoldDB" id="A0A143Z4K7"/>
<reference evidence="1 3" key="1">
    <citation type="submission" date="2016-02" db="EMBL/GenBank/DDBJ databases">
        <authorList>
            <person name="Wen L."/>
            <person name="He K."/>
            <person name="Yang H."/>
        </authorList>
    </citation>
    <scope>NUCLEOTIDE SEQUENCE [LARGE SCALE GENOMIC DNA]</scope>
    <source>
        <strain evidence="1">Trichococcus_R210</strain>
    </source>
</reference>
<proteinExistence type="predicted"/>
<evidence type="ECO:0000313" key="4">
    <source>
        <dbReference type="Proteomes" id="UP000199280"/>
    </source>
</evidence>
<organism evidence="1 3">
    <name type="scientific">Trichococcus ilyis</name>
    <dbReference type="NCBI Taxonomy" id="640938"/>
    <lineage>
        <taxon>Bacteria</taxon>
        <taxon>Bacillati</taxon>
        <taxon>Bacillota</taxon>
        <taxon>Bacilli</taxon>
        <taxon>Lactobacillales</taxon>
        <taxon>Carnobacteriaceae</taxon>
        <taxon>Trichococcus</taxon>
    </lineage>
</organism>
<evidence type="ECO:0000313" key="2">
    <source>
        <dbReference type="EMBL" id="SEJ93311.1"/>
    </source>
</evidence>
<keyword evidence="4" id="KW-1185">Reference proteome</keyword>
<dbReference type="Proteomes" id="UP000199280">
    <property type="component" value="Unassembled WGS sequence"/>
</dbReference>
<dbReference type="EMBL" id="FJNB01000021">
    <property type="protein sequence ID" value="CZR07215.1"/>
    <property type="molecule type" value="Genomic_DNA"/>
</dbReference>
<evidence type="ECO:0000313" key="1">
    <source>
        <dbReference type="EMBL" id="CZR07215.1"/>
    </source>
</evidence>